<name>A0A4R6R7Q7_9HYPH</name>
<keyword evidence="3" id="KW-1185">Reference proteome</keyword>
<evidence type="ECO:0000313" key="3">
    <source>
        <dbReference type="Proteomes" id="UP000294547"/>
    </source>
</evidence>
<organism evidence="2 3">
    <name type="scientific">Oharaeibacter diazotrophicus</name>
    <dbReference type="NCBI Taxonomy" id="1920512"/>
    <lineage>
        <taxon>Bacteria</taxon>
        <taxon>Pseudomonadati</taxon>
        <taxon>Pseudomonadota</taxon>
        <taxon>Alphaproteobacteria</taxon>
        <taxon>Hyphomicrobiales</taxon>
        <taxon>Pleomorphomonadaceae</taxon>
        <taxon>Oharaeibacter</taxon>
    </lineage>
</organism>
<dbReference type="RefSeq" id="WP_126540524.1">
    <property type="nucleotide sequence ID" value="NZ_BSPM01000002.1"/>
</dbReference>
<proteinExistence type="predicted"/>
<comment type="caution">
    <text evidence="2">The sequence shown here is derived from an EMBL/GenBank/DDBJ whole genome shotgun (WGS) entry which is preliminary data.</text>
</comment>
<evidence type="ECO:0000256" key="1">
    <source>
        <dbReference type="SAM" id="SignalP"/>
    </source>
</evidence>
<sequence>MKTVLLATAGLALAAGFASPAAAASSCADVAGRTYVYALKGNTKPGAVVQAHAAIGRIVLGAGGAGVANSFVNGPGAVAGFRDDKVACSDVPGQPPRLVFTGGGTSFELRFHTKGSAAELVLMRDNPLQATIGDAVADPSAATGGRYDACLAANGVFVGAAEGPYLGGTESATLARYTFVSGSGPVSYLAERADSVVALVNQRVVCKTANAAGAGRFIFSAGAGVAGSAIVYSTANRTRFAIIEEKVGSPALGWVYRQP</sequence>
<dbReference type="AlphaFoldDB" id="A0A4R6R7Q7"/>
<dbReference type="PROSITE" id="PS51257">
    <property type="entry name" value="PROKAR_LIPOPROTEIN"/>
    <property type="match status" value="1"/>
</dbReference>
<gene>
    <name evidence="2" type="ORF">EDD54_4200</name>
</gene>
<feature type="signal peptide" evidence="1">
    <location>
        <begin position="1"/>
        <end position="23"/>
    </location>
</feature>
<dbReference type="Proteomes" id="UP000294547">
    <property type="component" value="Unassembled WGS sequence"/>
</dbReference>
<keyword evidence="1" id="KW-0732">Signal</keyword>
<accession>A0A4R6R7Q7</accession>
<feature type="chain" id="PRO_5020374432" evidence="1">
    <location>
        <begin position="24"/>
        <end position="259"/>
    </location>
</feature>
<reference evidence="2 3" key="1">
    <citation type="submission" date="2019-03" db="EMBL/GenBank/DDBJ databases">
        <title>Genomic Encyclopedia of Type Strains, Phase IV (KMG-IV): sequencing the most valuable type-strain genomes for metagenomic binning, comparative biology and taxonomic classification.</title>
        <authorList>
            <person name="Goeker M."/>
        </authorList>
    </citation>
    <scope>NUCLEOTIDE SEQUENCE [LARGE SCALE GENOMIC DNA]</scope>
    <source>
        <strain evidence="2 3">DSM 102969</strain>
    </source>
</reference>
<protein>
    <submittedName>
        <fullName evidence="2">Uncharacterized protein</fullName>
    </submittedName>
</protein>
<dbReference type="EMBL" id="SNXY01000011">
    <property type="protein sequence ID" value="TDP81939.1"/>
    <property type="molecule type" value="Genomic_DNA"/>
</dbReference>
<evidence type="ECO:0000313" key="2">
    <source>
        <dbReference type="EMBL" id="TDP81939.1"/>
    </source>
</evidence>